<accession>A0ABR9UYY8</accession>
<keyword evidence="2" id="KW-1185">Reference proteome</keyword>
<comment type="caution">
    <text evidence="1">The sequence shown here is derived from an EMBL/GenBank/DDBJ whole genome shotgun (WGS) entry which is preliminary data.</text>
</comment>
<dbReference type="EMBL" id="JADEWN010000100">
    <property type="protein sequence ID" value="MBE9193509.1"/>
    <property type="molecule type" value="Genomic_DNA"/>
</dbReference>
<dbReference type="Proteomes" id="UP000651156">
    <property type="component" value="Unassembled WGS sequence"/>
</dbReference>
<reference evidence="1 2" key="1">
    <citation type="submission" date="2020-10" db="EMBL/GenBank/DDBJ databases">
        <authorList>
            <person name="Castelo-Branco R."/>
            <person name="Eusebio N."/>
            <person name="Adriana R."/>
            <person name="Vieira A."/>
            <person name="Brugerolle De Fraissinette N."/>
            <person name="Rezende De Castro R."/>
            <person name="Schneider M.P."/>
            <person name="Vasconcelos V."/>
            <person name="Leao P.N."/>
        </authorList>
    </citation>
    <scope>NUCLEOTIDE SEQUENCE [LARGE SCALE GENOMIC DNA]</scope>
    <source>
        <strain evidence="1 2">LEGE 06123</strain>
    </source>
</reference>
<sequence>MVSIAIRENLGVAEQEYDTKPRSKEQFSDEGSRSWKTALQELALTPASLGKGHL</sequence>
<proteinExistence type="predicted"/>
<organism evidence="1 2">
    <name type="scientific">Gloeocapsopsis crepidinum LEGE 06123</name>
    <dbReference type="NCBI Taxonomy" id="588587"/>
    <lineage>
        <taxon>Bacteria</taxon>
        <taxon>Bacillati</taxon>
        <taxon>Cyanobacteriota</taxon>
        <taxon>Cyanophyceae</taxon>
        <taxon>Oscillatoriophycideae</taxon>
        <taxon>Chroococcales</taxon>
        <taxon>Chroococcaceae</taxon>
        <taxon>Gloeocapsopsis</taxon>
    </lineage>
</organism>
<name>A0ABR9UYY8_9CHRO</name>
<evidence type="ECO:0000313" key="1">
    <source>
        <dbReference type="EMBL" id="MBE9193509.1"/>
    </source>
</evidence>
<protein>
    <submittedName>
        <fullName evidence="1">Uncharacterized protein</fullName>
    </submittedName>
</protein>
<gene>
    <name evidence="1" type="ORF">IQ230_24870</name>
</gene>
<evidence type="ECO:0000313" key="2">
    <source>
        <dbReference type="Proteomes" id="UP000651156"/>
    </source>
</evidence>